<proteinExistence type="predicted"/>
<feature type="compositionally biased region" description="Polar residues" evidence="1">
    <location>
        <begin position="48"/>
        <end position="61"/>
    </location>
</feature>
<gene>
    <name evidence="2" type="ORF">ACFP90_16435</name>
</gene>
<evidence type="ECO:0000313" key="3">
    <source>
        <dbReference type="Proteomes" id="UP001596317"/>
    </source>
</evidence>
<organism evidence="2 3">
    <name type="scientific">Deinococcus multiflagellatus</name>
    <dbReference type="NCBI Taxonomy" id="1656887"/>
    <lineage>
        <taxon>Bacteria</taxon>
        <taxon>Thermotogati</taxon>
        <taxon>Deinococcota</taxon>
        <taxon>Deinococci</taxon>
        <taxon>Deinococcales</taxon>
        <taxon>Deinococcaceae</taxon>
        <taxon>Deinococcus</taxon>
    </lineage>
</organism>
<comment type="caution">
    <text evidence="2">The sequence shown here is derived from an EMBL/GenBank/DDBJ whole genome shotgun (WGS) entry which is preliminary data.</text>
</comment>
<accession>A0ABW1ZMP5</accession>
<dbReference type="EMBL" id="JBHSWB010000001">
    <property type="protein sequence ID" value="MFC6661739.1"/>
    <property type="molecule type" value="Genomic_DNA"/>
</dbReference>
<evidence type="ECO:0000313" key="2">
    <source>
        <dbReference type="EMBL" id="MFC6661739.1"/>
    </source>
</evidence>
<keyword evidence="3" id="KW-1185">Reference proteome</keyword>
<name>A0ABW1ZMP5_9DEIO</name>
<sequence length="61" mass="5897">MPVVGEAAQPGALRLRGTPPAGVKVTVEAAPPGVQLAPGAPTAEGSDTLVTLNPQGQGAAR</sequence>
<protein>
    <submittedName>
        <fullName evidence="2">Uncharacterized protein</fullName>
    </submittedName>
</protein>
<dbReference type="Proteomes" id="UP001596317">
    <property type="component" value="Unassembled WGS sequence"/>
</dbReference>
<reference evidence="3" key="1">
    <citation type="journal article" date="2019" name="Int. J. Syst. Evol. Microbiol.">
        <title>The Global Catalogue of Microorganisms (GCM) 10K type strain sequencing project: providing services to taxonomists for standard genome sequencing and annotation.</title>
        <authorList>
            <consortium name="The Broad Institute Genomics Platform"/>
            <consortium name="The Broad Institute Genome Sequencing Center for Infectious Disease"/>
            <person name="Wu L."/>
            <person name="Ma J."/>
        </authorList>
    </citation>
    <scope>NUCLEOTIDE SEQUENCE [LARGE SCALE GENOMIC DNA]</scope>
    <source>
        <strain evidence="3">CCUG 63830</strain>
    </source>
</reference>
<dbReference type="RefSeq" id="WP_380057390.1">
    <property type="nucleotide sequence ID" value="NZ_JBHSWB010000001.1"/>
</dbReference>
<evidence type="ECO:0000256" key="1">
    <source>
        <dbReference type="SAM" id="MobiDB-lite"/>
    </source>
</evidence>
<feature type="region of interest" description="Disordered" evidence="1">
    <location>
        <begin position="33"/>
        <end position="61"/>
    </location>
</feature>